<feature type="region of interest" description="Disordered" evidence="7">
    <location>
        <begin position="664"/>
        <end position="691"/>
    </location>
</feature>
<keyword evidence="8" id="KW-0812">Transmembrane</keyword>
<dbReference type="InterPro" id="IPR051615">
    <property type="entry name" value="Transcr_Regulatory_Elem"/>
</dbReference>
<keyword evidence="1" id="KW-0479">Metal-binding</keyword>
<dbReference type="Proteomes" id="UP000789739">
    <property type="component" value="Unassembled WGS sequence"/>
</dbReference>
<dbReference type="OrthoDB" id="1924787at2759"/>
<dbReference type="SMART" id="SM00906">
    <property type="entry name" value="Fungal_trans"/>
    <property type="match status" value="1"/>
</dbReference>
<evidence type="ECO:0000256" key="3">
    <source>
        <dbReference type="ARBA" id="ARBA00023015"/>
    </source>
</evidence>
<evidence type="ECO:0000256" key="8">
    <source>
        <dbReference type="SAM" id="Phobius"/>
    </source>
</evidence>
<dbReference type="PANTHER" id="PTHR31313:SF81">
    <property type="entry name" value="TY1 ENHANCER ACTIVATOR"/>
    <property type="match status" value="1"/>
</dbReference>
<evidence type="ECO:0000256" key="4">
    <source>
        <dbReference type="ARBA" id="ARBA00023125"/>
    </source>
</evidence>
<dbReference type="GO" id="GO:0008270">
    <property type="term" value="F:zinc ion binding"/>
    <property type="evidence" value="ECO:0007669"/>
    <property type="project" value="InterPro"/>
</dbReference>
<dbReference type="GO" id="GO:0003677">
    <property type="term" value="F:DNA binding"/>
    <property type="evidence" value="ECO:0007669"/>
    <property type="project" value="UniProtKB-KW"/>
</dbReference>
<dbReference type="AlphaFoldDB" id="A0A9N9G7Y3"/>
<feature type="compositionally biased region" description="Low complexity" evidence="7">
    <location>
        <begin position="750"/>
        <end position="762"/>
    </location>
</feature>
<proteinExistence type="predicted"/>
<gene>
    <name evidence="10" type="ORF">PBRASI_LOCUS7134</name>
</gene>
<keyword evidence="6" id="KW-0539">Nucleus</keyword>
<dbReference type="PANTHER" id="PTHR31313">
    <property type="entry name" value="TY1 ENHANCER ACTIVATOR"/>
    <property type="match status" value="1"/>
</dbReference>
<dbReference type="GO" id="GO:0006351">
    <property type="term" value="P:DNA-templated transcription"/>
    <property type="evidence" value="ECO:0007669"/>
    <property type="project" value="InterPro"/>
</dbReference>
<keyword evidence="4" id="KW-0238">DNA-binding</keyword>
<evidence type="ECO:0000256" key="6">
    <source>
        <dbReference type="ARBA" id="ARBA00023242"/>
    </source>
</evidence>
<evidence type="ECO:0000313" key="10">
    <source>
        <dbReference type="EMBL" id="CAG8591215.1"/>
    </source>
</evidence>
<organism evidence="10 11">
    <name type="scientific">Paraglomus brasilianum</name>
    <dbReference type="NCBI Taxonomy" id="144538"/>
    <lineage>
        <taxon>Eukaryota</taxon>
        <taxon>Fungi</taxon>
        <taxon>Fungi incertae sedis</taxon>
        <taxon>Mucoromycota</taxon>
        <taxon>Glomeromycotina</taxon>
        <taxon>Glomeromycetes</taxon>
        <taxon>Paraglomerales</taxon>
        <taxon>Paraglomeraceae</taxon>
        <taxon>Paraglomus</taxon>
    </lineage>
</organism>
<evidence type="ECO:0000256" key="1">
    <source>
        <dbReference type="ARBA" id="ARBA00022723"/>
    </source>
</evidence>
<feature type="compositionally biased region" description="Polar residues" evidence="7">
    <location>
        <begin position="226"/>
        <end position="242"/>
    </location>
</feature>
<feature type="region of interest" description="Disordered" evidence="7">
    <location>
        <begin position="859"/>
        <end position="881"/>
    </location>
</feature>
<keyword evidence="11" id="KW-1185">Reference proteome</keyword>
<feature type="domain" description="Xylanolytic transcriptional activator regulatory" evidence="9">
    <location>
        <begin position="311"/>
        <end position="382"/>
    </location>
</feature>
<feature type="region of interest" description="Disordered" evidence="7">
    <location>
        <begin position="225"/>
        <end position="262"/>
    </location>
</feature>
<feature type="compositionally biased region" description="Basic and acidic residues" evidence="7">
    <location>
        <begin position="871"/>
        <end position="881"/>
    </location>
</feature>
<feature type="region of interest" description="Disordered" evidence="7">
    <location>
        <begin position="708"/>
        <end position="769"/>
    </location>
</feature>
<dbReference type="Pfam" id="PF04082">
    <property type="entry name" value="Fungal_trans"/>
    <property type="match status" value="1"/>
</dbReference>
<keyword evidence="5" id="KW-0804">Transcription</keyword>
<dbReference type="CDD" id="cd12148">
    <property type="entry name" value="fungal_TF_MHR"/>
    <property type="match status" value="1"/>
</dbReference>
<sequence>MVDASSDIRLGVWNTKKYKAEDGISKDLLYKRWRGHREAAWTIIEALNEKSSSHDEIRPWAINRLSSYIVVVIYAKILVLFGIVIESNIPSVRLLPTKLDRIPHADIKFSKMEEKLNVQATRADIQRLERGIESLVNKIENCGIVLGDVDDAQSKESDDFTTTSPSLMRRKSSKNRITITLDVPTVADHNQESDRNAGASLKAMLNRTYPEAVVDLVHKLGGKLGFNSNENAQQQTENSTVAGTRREDGGAASRYSDDPSIQKMDNKPAGIFYDTTKSLLNTMYDVPRLETCQALLLLAHSEISLSRLDSSYMYLGMAVKMAQALGLDRNETTSSPAEDEERRRVFYCLYTVDRWASFIFGKPHTITDINVSVPLPTLANFDPMTRDFFISFLKLSRILGSIWNFGYSSQPKASLATWSEQAMDEKSPLRQIRGALAKWLKELPDSLQYQYLPSTDSRDIFQLANFTPFAGHINILFHTCIILLHQPYLPFSSSTKKPYSSSPLKTCLTAAITIADIAKTTRQVDPNVFTDFMYSLYGLTQSAILELMIVNEKVEYSASARKAFDETMGELRMLATGLKFSGYADGIRELDEVAGYIIGSDGNIVVPIALASRWLDSEVGSGTYSGGYNDIAAPVSFSSPQNVSVVSSPGAIEDMVMEGSPKIKTNEACGEKRKKNAEKGFAEKRRRNTDEMEQDLMLNNETANMQGHIDQQQQQLIAEDKQPQSQPPQYLNARLPHSHAQTPSTPPSSAPSSSPSSVSSPQAPAPNPIQLFMVPQSTLFSAGPEGVIPSHMQQQISSTMQSQMQPTFQQIQSQFPHALHSTQVQPNFQSQPILHQIVPQESWDSGSFWTNDIFFSSPTGELGSIYSMSDTEDRGGDNRGN</sequence>
<dbReference type="EMBL" id="CAJVPI010001046">
    <property type="protein sequence ID" value="CAG8591215.1"/>
    <property type="molecule type" value="Genomic_DNA"/>
</dbReference>
<protein>
    <submittedName>
        <fullName evidence="10">5776_t:CDS:1</fullName>
    </submittedName>
</protein>
<keyword evidence="8" id="KW-1133">Transmembrane helix</keyword>
<accession>A0A9N9G7Y3</accession>
<keyword evidence="2" id="KW-0862">Zinc</keyword>
<feature type="transmembrane region" description="Helical" evidence="8">
    <location>
        <begin position="65"/>
        <end position="85"/>
    </location>
</feature>
<reference evidence="10" key="1">
    <citation type="submission" date="2021-06" db="EMBL/GenBank/DDBJ databases">
        <authorList>
            <person name="Kallberg Y."/>
            <person name="Tangrot J."/>
            <person name="Rosling A."/>
        </authorList>
    </citation>
    <scope>NUCLEOTIDE SEQUENCE</scope>
    <source>
        <strain evidence="10">BR232B</strain>
    </source>
</reference>
<evidence type="ECO:0000256" key="7">
    <source>
        <dbReference type="SAM" id="MobiDB-lite"/>
    </source>
</evidence>
<comment type="caution">
    <text evidence="10">The sequence shown here is derived from an EMBL/GenBank/DDBJ whole genome shotgun (WGS) entry which is preliminary data.</text>
</comment>
<keyword evidence="8" id="KW-0472">Membrane</keyword>
<keyword evidence="3" id="KW-0805">Transcription regulation</keyword>
<name>A0A9N9G7Y3_9GLOM</name>
<evidence type="ECO:0000256" key="5">
    <source>
        <dbReference type="ARBA" id="ARBA00023163"/>
    </source>
</evidence>
<evidence type="ECO:0000256" key="2">
    <source>
        <dbReference type="ARBA" id="ARBA00022833"/>
    </source>
</evidence>
<evidence type="ECO:0000313" key="11">
    <source>
        <dbReference type="Proteomes" id="UP000789739"/>
    </source>
</evidence>
<evidence type="ECO:0000259" key="9">
    <source>
        <dbReference type="SMART" id="SM00906"/>
    </source>
</evidence>
<dbReference type="InterPro" id="IPR007219">
    <property type="entry name" value="XnlR_reg_dom"/>
</dbReference>